<organism evidence="1 2">
    <name type="scientific">Sphingobium cupriresistens LL01</name>
    <dbReference type="NCBI Taxonomy" id="1420583"/>
    <lineage>
        <taxon>Bacteria</taxon>
        <taxon>Pseudomonadati</taxon>
        <taxon>Pseudomonadota</taxon>
        <taxon>Alphaproteobacteria</taxon>
        <taxon>Sphingomonadales</taxon>
        <taxon>Sphingomonadaceae</taxon>
        <taxon>Sphingobium</taxon>
    </lineage>
</organism>
<evidence type="ECO:0000313" key="1">
    <source>
        <dbReference type="EMBL" id="KMS55951.1"/>
    </source>
</evidence>
<evidence type="ECO:0000313" key="2">
    <source>
        <dbReference type="Proteomes" id="UP000052232"/>
    </source>
</evidence>
<dbReference type="AlphaFoldDB" id="A0A0J7XW63"/>
<dbReference type="Proteomes" id="UP000052232">
    <property type="component" value="Unassembled WGS sequence"/>
</dbReference>
<keyword evidence="2" id="KW-1185">Reference proteome</keyword>
<sequence length="54" mass="5931">MQSGVVILFRTDDPVNEDAVRFDGVEDSISLVRPAPDSMLFVARDQREGAGHIT</sequence>
<accession>A0A0J7XW63</accession>
<reference evidence="1 2" key="1">
    <citation type="journal article" date="2015" name="G3 (Bethesda)">
        <title>Insights into Ongoing Evolution of the Hexachlorocyclohexane Catabolic Pathway from Comparative Genomics of Ten Sphingomonadaceae Strains.</title>
        <authorList>
            <person name="Pearce S.L."/>
            <person name="Oakeshott J.G."/>
            <person name="Pandey G."/>
        </authorList>
    </citation>
    <scope>NUCLEOTIDE SEQUENCE [LARGE SCALE GENOMIC DNA]</scope>
    <source>
        <strain evidence="1 2">LL01</strain>
    </source>
</reference>
<name>A0A0J7XW63_9SPHN</name>
<comment type="caution">
    <text evidence="1">The sequence shown here is derived from an EMBL/GenBank/DDBJ whole genome shotgun (WGS) entry which is preliminary data.</text>
</comment>
<gene>
    <name evidence="1" type="ORF">V473_14185</name>
</gene>
<dbReference type="EMBL" id="JACT01000002">
    <property type="protein sequence ID" value="KMS55951.1"/>
    <property type="molecule type" value="Genomic_DNA"/>
</dbReference>
<proteinExistence type="predicted"/>
<protein>
    <submittedName>
        <fullName evidence="1">Uncharacterized protein</fullName>
    </submittedName>
</protein>